<dbReference type="Proteomes" id="UP000001935">
    <property type="component" value="Chromosome"/>
</dbReference>
<dbReference type="STRING" id="290397.Adeh_3546"/>
<sequence>MYSELYRLFQRGSLREFLDQRLRELDAAVESFDANRLLSASIEELTGDFVSQYRLDVPRLRRDDAELEHQEAEIDPRLFRPNPNFFFDREAARIKGIRYTLHVPFDGDKKLFEYQPSTYTMSGSPIASVRDGTLVLTSDRLATDAGDVVSNGFNTILNDIEQWLGWVGDDIRTWLASLDDAARTRIQRRRDKLLAAKSAVASMGFKLRERPDATRTFAAPEVRRKVAPVPARGGAPAPGSSAPYTPEPMLADPDYEHIISVIGSMAAVIERSPAAFEKMEEEHLRFLFLVPLNGHYEGQATGETFNFDGKTDILIRAQGRNIFIAECKFWTGPKGLTKTVDQLLGYTSWRDTKTAILLFNRNKGFSAVLDQIRPTIEAHPNCKAFAGRPAETQFRFVLRQPTDASRELLLTVLAFDVPHGLGA</sequence>
<protein>
    <submittedName>
        <fullName evidence="1">Uncharacterized protein</fullName>
    </submittedName>
</protein>
<name>Q2IFF8_ANADE</name>
<dbReference type="RefSeq" id="WP_011422594.1">
    <property type="nucleotide sequence ID" value="NC_007760.1"/>
</dbReference>
<dbReference type="eggNOG" id="ENOG502Z9Z0">
    <property type="taxonomic scope" value="Bacteria"/>
</dbReference>
<reference evidence="1 2" key="1">
    <citation type="submission" date="2006-01" db="EMBL/GenBank/DDBJ databases">
        <title>Complete sequence of Anaeromyxobacter dehalogenans 2CP-C.</title>
        <authorList>
            <consortium name="US DOE Joint Genome Institute"/>
            <person name="Copeland A."/>
            <person name="Lucas S."/>
            <person name="Lapidus A."/>
            <person name="Barry K."/>
            <person name="Detter J.C."/>
            <person name="Glavina T."/>
            <person name="Hammon N."/>
            <person name="Israni S."/>
            <person name="Pitluck S."/>
            <person name="Brettin T."/>
            <person name="Bruce D."/>
            <person name="Han C."/>
            <person name="Tapia R."/>
            <person name="Gilna P."/>
            <person name="Kiss H."/>
            <person name="Schmutz J."/>
            <person name="Larimer F."/>
            <person name="Land M."/>
            <person name="Kyrpides N."/>
            <person name="Anderson I."/>
            <person name="Sanford R.A."/>
            <person name="Ritalahti K.M."/>
            <person name="Thomas H.S."/>
            <person name="Kirby J.R."/>
            <person name="Zhulin I.B."/>
            <person name="Loeffler F.E."/>
            <person name="Richardson P."/>
        </authorList>
    </citation>
    <scope>NUCLEOTIDE SEQUENCE [LARGE SCALE GENOMIC DNA]</scope>
    <source>
        <strain evidence="1 2">2CP-C</strain>
    </source>
</reference>
<accession>Q2IFF8</accession>
<dbReference type="AlphaFoldDB" id="Q2IFF8"/>
<dbReference type="HOGENOM" id="CLU_054942_0_0_7"/>
<proteinExistence type="predicted"/>
<organism evidence="1 2">
    <name type="scientific">Anaeromyxobacter dehalogenans (strain 2CP-C)</name>
    <dbReference type="NCBI Taxonomy" id="290397"/>
    <lineage>
        <taxon>Bacteria</taxon>
        <taxon>Pseudomonadati</taxon>
        <taxon>Myxococcota</taxon>
        <taxon>Myxococcia</taxon>
        <taxon>Myxococcales</taxon>
        <taxon>Cystobacterineae</taxon>
        <taxon>Anaeromyxobacteraceae</taxon>
        <taxon>Anaeromyxobacter</taxon>
    </lineage>
</organism>
<dbReference type="EMBL" id="CP000251">
    <property type="protein sequence ID" value="ABC83312.1"/>
    <property type="molecule type" value="Genomic_DNA"/>
</dbReference>
<evidence type="ECO:0000313" key="2">
    <source>
        <dbReference type="Proteomes" id="UP000001935"/>
    </source>
</evidence>
<dbReference type="OrthoDB" id="5447244at2"/>
<gene>
    <name evidence="1" type="ordered locus">Adeh_3546</name>
</gene>
<dbReference type="KEGG" id="ade:Adeh_3546"/>
<evidence type="ECO:0000313" key="1">
    <source>
        <dbReference type="EMBL" id="ABC83312.1"/>
    </source>
</evidence>